<accession>A0ACC1Z2L4</accession>
<name>A0ACC1Z2L4_MELAZ</name>
<dbReference type="Proteomes" id="UP001164539">
    <property type="component" value="Chromosome 1"/>
</dbReference>
<comment type="caution">
    <text evidence="1">The sequence shown here is derived from an EMBL/GenBank/DDBJ whole genome shotgun (WGS) entry which is preliminary data.</text>
</comment>
<organism evidence="1 2">
    <name type="scientific">Melia azedarach</name>
    <name type="common">Chinaberry tree</name>
    <dbReference type="NCBI Taxonomy" id="155640"/>
    <lineage>
        <taxon>Eukaryota</taxon>
        <taxon>Viridiplantae</taxon>
        <taxon>Streptophyta</taxon>
        <taxon>Embryophyta</taxon>
        <taxon>Tracheophyta</taxon>
        <taxon>Spermatophyta</taxon>
        <taxon>Magnoliopsida</taxon>
        <taxon>eudicotyledons</taxon>
        <taxon>Gunneridae</taxon>
        <taxon>Pentapetalae</taxon>
        <taxon>rosids</taxon>
        <taxon>malvids</taxon>
        <taxon>Sapindales</taxon>
        <taxon>Meliaceae</taxon>
        <taxon>Melia</taxon>
    </lineage>
</organism>
<evidence type="ECO:0000313" key="2">
    <source>
        <dbReference type="Proteomes" id="UP001164539"/>
    </source>
</evidence>
<evidence type="ECO:0000313" key="1">
    <source>
        <dbReference type="EMBL" id="KAJ4729692.1"/>
    </source>
</evidence>
<proteinExistence type="predicted"/>
<reference evidence="1 2" key="1">
    <citation type="journal article" date="2023" name="Science">
        <title>Complex scaffold remodeling in plant triterpene biosynthesis.</title>
        <authorList>
            <person name="De La Pena R."/>
            <person name="Hodgson H."/>
            <person name="Liu J.C."/>
            <person name="Stephenson M.J."/>
            <person name="Martin A.C."/>
            <person name="Owen C."/>
            <person name="Harkess A."/>
            <person name="Leebens-Mack J."/>
            <person name="Jimenez L.E."/>
            <person name="Osbourn A."/>
            <person name="Sattely E.S."/>
        </authorList>
    </citation>
    <scope>NUCLEOTIDE SEQUENCE [LARGE SCALE GENOMIC DNA]</scope>
    <source>
        <strain evidence="2">cv. JPN11</strain>
        <tissue evidence="1">Leaf</tissue>
    </source>
</reference>
<dbReference type="EMBL" id="CM051394">
    <property type="protein sequence ID" value="KAJ4729692.1"/>
    <property type="molecule type" value="Genomic_DNA"/>
</dbReference>
<gene>
    <name evidence="1" type="ORF">OWV82_002429</name>
</gene>
<protein>
    <submittedName>
        <fullName evidence="1">Uncharacterized protein</fullName>
    </submittedName>
</protein>
<sequence length="106" mass="11665">MESGIKENIPPLPSISANQTKPVPSSKKTFKRRSRVPLADITNIFTNSVQTSSDQENINGVRLLPSSVPVPVSVSVSTSNPRKRKAAEDIDLKEGTSAKSWRMEFR</sequence>
<keyword evidence="2" id="KW-1185">Reference proteome</keyword>